<keyword evidence="1" id="KW-0812">Transmembrane</keyword>
<reference evidence="2" key="2">
    <citation type="submission" date="2024-09" db="EMBL/GenBank/DDBJ databases">
        <authorList>
            <person name="Veyrier F.J."/>
        </authorList>
    </citation>
    <scope>NUCLEOTIDE SEQUENCE</scope>
    <source>
        <strain evidence="2">17694</strain>
    </source>
</reference>
<protein>
    <submittedName>
        <fullName evidence="2">Uncharacterized protein</fullName>
    </submittedName>
</protein>
<dbReference type="KEGG" id="ckh:LVJ77_00810"/>
<gene>
    <name evidence="2" type="ORF">LVJ77_00810</name>
</gene>
<sequence>MHKDFPSCTVRYSLRRGSAFVLLGLHLVVIAWALLPKFWHAVWQAPQPEAQILALLKLLITLAALAGGVYWLCAGVAAMVLPADSGGD</sequence>
<dbReference type="RefSeq" id="WP_027009037.1">
    <property type="nucleotide sequence ID" value="NZ_CP091521.1"/>
</dbReference>
<dbReference type="EMBL" id="CP091521">
    <property type="protein sequence ID" value="UOP04934.1"/>
    <property type="molecule type" value="Genomic_DNA"/>
</dbReference>
<feature type="transmembrane region" description="Helical" evidence="1">
    <location>
        <begin position="59"/>
        <end position="81"/>
    </location>
</feature>
<proteinExistence type="predicted"/>
<evidence type="ECO:0000313" key="2">
    <source>
        <dbReference type="EMBL" id="UOP04934.1"/>
    </source>
</evidence>
<name>A0A8T9MUY5_9NEIS</name>
<dbReference type="AlphaFoldDB" id="A0A8T9MUY5"/>
<reference evidence="2" key="1">
    <citation type="journal article" date="2022" name="Res Sq">
        <title>Evolution of multicellular longitudinally dividing oral cavity symbionts (Neisseriaceae).</title>
        <authorList>
            <person name="Nyongesa S."/>
            <person name="Weber P."/>
            <person name="Bernet E."/>
            <person name="Pullido F."/>
            <person name="Nieckarz M."/>
            <person name="Delaby M."/>
            <person name="Nieves C."/>
            <person name="Viehboeck T."/>
            <person name="Krause N."/>
            <person name="Rivera-Millot A."/>
            <person name="Nakamura A."/>
            <person name="Vischer N."/>
            <person name="VanNieuwenhze M."/>
            <person name="Brun Y."/>
            <person name="Cava F."/>
            <person name="Bulgheresi S."/>
            <person name="Veyrier F."/>
        </authorList>
    </citation>
    <scope>NUCLEOTIDE SEQUENCE</scope>
    <source>
        <strain evidence="2">17694</strain>
    </source>
</reference>
<dbReference type="Proteomes" id="UP000831534">
    <property type="component" value="Chromosome"/>
</dbReference>
<keyword evidence="1" id="KW-1133">Transmembrane helix</keyword>
<feature type="transmembrane region" description="Helical" evidence="1">
    <location>
        <begin position="20"/>
        <end position="39"/>
    </location>
</feature>
<keyword evidence="3" id="KW-1185">Reference proteome</keyword>
<evidence type="ECO:0000313" key="3">
    <source>
        <dbReference type="Proteomes" id="UP000831534"/>
    </source>
</evidence>
<accession>A0A8T9MUY5</accession>
<organism evidence="2 3">
    <name type="scientific">Conchiformibius kuhniae</name>
    <dbReference type="NCBI Taxonomy" id="211502"/>
    <lineage>
        <taxon>Bacteria</taxon>
        <taxon>Pseudomonadati</taxon>
        <taxon>Pseudomonadota</taxon>
        <taxon>Betaproteobacteria</taxon>
        <taxon>Neisseriales</taxon>
        <taxon>Neisseriaceae</taxon>
        <taxon>Conchiformibius</taxon>
    </lineage>
</organism>
<evidence type="ECO:0000256" key="1">
    <source>
        <dbReference type="SAM" id="Phobius"/>
    </source>
</evidence>
<keyword evidence="1" id="KW-0472">Membrane</keyword>